<dbReference type="Pfam" id="PF03171">
    <property type="entry name" value="2OG-FeII_Oxy"/>
    <property type="match status" value="1"/>
</dbReference>
<keyword evidence="9" id="KW-1185">Reference proteome</keyword>
<dbReference type="FunFam" id="2.60.120.330:FF:000043">
    <property type="entry name" value="Os04g0407800 protein"/>
    <property type="match status" value="1"/>
</dbReference>
<name>A0A0E0DDS0_9ORYZ</name>
<dbReference type="SUPFAM" id="SSF51197">
    <property type="entry name" value="Clavaminate synthase-like"/>
    <property type="match status" value="1"/>
</dbReference>
<reference evidence="8" key="1">
    <citation type="submission" date="2015-04" db="UniProtKB">
        <authorList>
            <consortium name="EnsemblPlants"/>
        </authorList>
    </citation>
    <scope>IDENTIFICATION</scope>
</reference>
<dbReference type="InterPro" id="IPR027443">
    <property type="entry name" value="IPNS-like_sf"/>
</dbReference>
<dbReference type="AlphaFoldDB" id="A0A0E0DDS0"/>
<dbReference type="STRING" id="40149.A0A0E0DDS0"/>
<evidence type="ECO:0000313" key="8">
    <source>
        <dbReference type="EnsemblPlants" id="OMERI04G10250.2"/>
    </source>
</evidence>
<dbReference type="InterPro" id="IPR050231">
    <property type="entry name" value="Iron_ascorbate_oxido_reductase"/>
</dbReference>
<keyword evidence="3 5" id="KW-0560">Oxidoreductase</keyword>
<sequence length="399" mass="43346">MGRDGGRRLLMGWASAAATCGGGGGESSSTTTTRTTQMDPSCPPFPQPEAPPLPLQLQPGLPGLELPTLDLERVGGEDRAALVAACRDLGAFRVVNHGVPGELRRRLLELVKQLLGRDTFELKKARPGYFWGTAALKSLRVKEVNWLEGLHVDLVPGSSSLSSQVGDGDDDDDDGWVPIRALMAEYGDHMARIARKLFDALADELGLDHHQAASYLAERQGFLRLYRYPPCPSSASCLGMEPHTDSSVLSIILGQDHVGGLQVLRDGAWRDVFPAPGELLVNLGDMMTAISGGSYQSVRHRVLASRPSTERVSCCYFAFPQEDAVVEAPSGIGDGVYRPFSYREFREQVQADIKAVGTKVGLSRFYATATRRSRLSDKARIAERNTVKVHGDCKWVDAA</sequence>
<reference evidence="8" key="2">
    <citation type="submission" date="2018-05" db="EMBL/GenBank/DDBJ databases">
        <title>OmerRS3 (Oryza meridionalis Reference Sequence Version 3).</title>
        <authorList>
            <person name="Zhang J."/>
            <person name="Kudrna D."/>
            <person name="Lee S."/>
            <person name="Talag J."/>
            <person name="Welchert J."/>
            <person name="Wing R.A."/>
        </authorList>
    </citation>
    <scope>NUCLEOTIDE SEQUENCE [LARGE SCALE GENOMIC DNA]</scope>
    <source>
        <strain evidence="8">cv. OR44</strain>
    </source>
</reference>
<dbReference type="Pfam" id="PF14226">
    <property type="entry name" value="DIOX_N"/>
    <property type="match status" value="1"/>
</dbReference>
<evidence type="ECO:0000256" key="6">
    <source>
        <dbReference type="SAM" id="MobiDB-lite"/>
    </source>
</evidence>
<dbReference type="InterPro" id="IPR005123">
    <property type="entry name" value="Oxoglu/Fe-dep_dioxygenase_dom"/>
</dbReference>
<dbReference type="Gene3D" id="2.60.120.330">
    <property type="entry name" value="B-lactam Antibiotic, Isopenicillin N Synthase, Chain"/>
    <property type="match status" value="1"/>
</dbReference>
<dbReference type="InterPro" id="IPR044861">
    <property type="entry name" value="IPNS-like_FE2OG_OXY"/>
</dbReference>
<evidence type="ECO:0000256" key="3">
    <source>
        <dbReference type="ARBA" id="ARBA00023002"/>
    </source>
</evidence>
<accession>A0A0E0DDS0</accession>
<evidence type="ECO:0000256" key="2">
    <source>
        <dbReference type="ARBA" id="ARBA00022723"/>
    </source>
</evidence>
<dbReference type="GO" id="GO:0046872">
    <property type="term" value="F:metal ion binding"/>
    <property type="evidence" value="ECO:0007669"/>
    <property type="project" value="UniProtKB-KW"/>
</dbReference>
<comment type="cofactor">
    <cofactor evidence="1">
        <name>L-ascorbate</name>
        <dbReference type="ChEBI" id="CHEBI:38290"/>
    </cofactor>
</comment>
<feature type="region of interest" description="Disordered" evidence="6">
    <location>
        <begin position="19"/>
        <end position="43"/>
    </location>
</feature>
<keyword evidence="4 5" id="KW-0408">Iron</keyword>
<evidence type="ECO:0000313" key="9">
    <source>
        <dbReference type="Proteomes" id="UP000008021"/>
    </source>
</evidence>
<feature type="compositionally biased region" description="Low complexity" evidence="6">
    <location>
        <begin position="27"/>
        <end position="36"/>
    </location>
</feature>
<feature type="domain" description="Fe2OG dioxygenase" evidence="7">
    <location>
        <begin position="218"/>
        <end position="320"/>
    </location>
</feature>
<evidence type="ECO:0000259" key="7">
    <source>
        <dbReference type="PROSITE" id="PS51471"/>
    </source>
</evidence>
<dbReference type="GO" id="GO:0016491">
    <property type="term" value="F:oxidoreductase activity"/>
    <property type="evidence" value="ECO:0007669"/>
    <property type="project" value="UniProtKB-KW"/>
</dbReference>
<protein>
    <recommendedName>
        <fullName evidence="7">Fe2OG dioxygenase domain-containing protein</fullName>
    </recommendedName>
</protein>
<dbReference type="Proteomes" id="UP000008021">
    <property type="component" value="Chromosome 4"/>
</dbReference>
<evidence type="ECO:0000256" key="1">
    <source>
        <dbReference type="ARBA" id="ARBA00001961"/>
    </source>
</evidence>
<organism evidence="8">
    <name type="scientific">Oryza meridionalis</name>
    <dbReference type="NCBI Taxonomy" id="40149"/>
    <lineage>
        <taxon>Eukaryota</taxon>
        <taxon>Viridiplantae</taxon>
        <taxon>Streptophyta</taxon>
        <taxon>Embryophyta</taxon>
        <taxon>Tracheophyta</taxon>
        <taxon>Spermatophyta</taxon>
        <taxon>Magnoliopsida</taxon>
        <taxon>Liliopsida</taxon>
        <taxon>Poales</taxon>
        <taxon>Poaceae</taxon>
        <taxon>BOP clade</taxon>
        <taxon>Oryzoideae</taxon>
        <taxon>Oryzeae</taxon>
        <taxon>Oryzinae</taxon>
        <taxon>Oryza</taxon>
    </lineage>
</organism>
<dbReference type="PROSITE" id="PS51471">
    <property type="entry name" value="FE2OG_OXY"/>
    <property type="match status" value="1"/>
</dbReference>
<dbReference type="EnsemblPlants" id="OMERI04G10250.2">
    <property type="protein sequence ID" value="OMERI04G10250.2"/>
    <property type="gene ID" value="OMERI04G10250"/>
</dbReference>
<evidence type="ECO:0000256" key="4">
    <source>
        <dbReference type="ARBA" id="ARBA00023004"/>
    </source>
</evidence>
<dbReference type="Gramene" id="OMERI04G10250.2">
    <property type="protein sequence ID" value="OMERI04G10250.2"/>
    <property type="gene ID" value="OMERI04G10250"/>
</dbReference>
<proteinExistence type="inferred from homology"/>
<dbReference type="InterPro" id="IPR026992">
    <property type="entry name" value="DIOX_N"/>
</dbReference>
<evidence type="ECO:0000256" key="5">
    <source>
        <dbReference type="RuleBase" id="RU003682"/>
    </source>
</evidence>
<comment type="similarity">
    <text evidence="5">Belongs to the iron/ascorbate-dependent oxidoreductase family.</text>
</comment>
<dbReference type="PANTHER" id="PTHR47990">
    <property type="entry name" value="2-OXOGLUTARATE (2OG) AND FE(II)-DEPENDENT OXYGENASE SUPERFAMILY PROTEIN-RELATED"/>
    <property type="match status" value="1"/>
</dbReference>
<keyword evidence="2 5" id="KW-0479">Metal-binding</keyword>